<comment type="similarity">
    <text evidence="2 7">Belongs to the FliR/MopE/SpaR family.</text>
</comment>
<dbReference type="GO" id="GO:0005886">
    <property type="term" value="C:plasma membrane"/>
    <property type="evidence" value="ECO:0007669"/>
    <property type="project" value="UniProtKB-SubCell"/>
</dbReference>
<dbReference type="InterPro" id="IPR002010">
    <property type="entry name" value="T3SS_IM_R"/>
</dbReference>
<keyword evidence="9" id="KW-1185">Reference proteome</keyword>
<keyword evidence="3 7" id="KW-1003">Cell membrane</keyword>
<name>A0A089Q811_9ENTR</name>
<dbReference type="PANTHER" id="PTHR30065">
    <property type="entry name" value="FLAGELLAR BIOSYNTHETIC PROTEIN FLIR"/>
    <property type="match status" value="1"/>
</dbReference>
<dbReference type="InterPro" id="IPR006304">
    <property type="entry name" value="T3SS_SpaR/YscT"/>
</dbReference>
<evidence type="ECO:0000313" key="8">
    <source>
        <dbReference type="EMBL" id="AIR06634.1"/>
    </source>
</evidence>
<dbReference type="PRINTS" id="PR00953">
    <property type="entry name" value="TYPE3IMRPROT"/>
</dbReference>
<evidence type="ECO:0000256" key="2">
    <source>
        <dbReference type="ARBA" id="ARBA00009772"/>
    </source>
</evidence>
<feature type="transmembrane region" description="Helical" evidence="7">
    <location>
        <begin position="38"/>
        <end position="56"/>
    </location>
</feature>
<sequence>MTLSLSDGLVTVALAMMRPLGLTLLFPLLQTGNLGSTLIRNGVLLAIVLPVLPVFYTQPVIHQGWSWLRVIPGELVIGLMLGFCAAIPFWAVDMAGFLIDTLRGATMGTVFNPAMSVQTSIFGLLFSQFLCALFFITGGFSQLLTALYGSYHYLPPGKALAFNVTFLHFLLAQWRVLYQLCLSFSLPAVLCMMLADLALGLLNRSAQQLNVFFLSMPVKSALALLLLLLSLPYAFHHYQLESETLYRHVSQWLASHE</sequence>
<keyword evidence="4 7" id="KW-0812">Transmembrane</keyword>
<evidence type="ECO:0000256" key="1">
    <source>
        <dbReference type="ARBA" id="ARBA00004651"/>
    </source>
</evidence>
<evidence type="ECO:0000256" key="6">
    <source>
        <dbReference type="ARBA" id="ARBA00023136"/>
    </source>
</evidence>
<accession>A0A089Q811</accession>
<dbReference type="OrthoDB" id="9807748at2"/>
<evidence type="ECO:0000256" key="5">
    <source>
        <dbReference type="ARBA" id="ARBA00022989"/>
    </source>
</evidence>
<evidence type="ECO:0000313" key="9">
    <source>
        <dbReference type="Proteomes" id="UP000029481"/>
    </source>
</evidence>
<feature type="transmembrane region" description="Helical" evidence="7">
    <location>
        <begin position="176"/>
        <end position="199"/>
    </location>
</feature>
<evidence type="ECO:0000256" key="3">
    <source>
        <dbReference type="ARBA" id="ARBA00022475"/>
    </source>
</evidence>
<dbReference type="PANTHER" id="PTHR30065:SF7">
    <property type="entry name" value="SECRETION SYSTEM APPARATUS PROTEIN SSAT"/>
    <property type="match status" value="1"/>
</dbReference>
<organism evidence="8 9">
    <name type="scientific">Cedecea neteri</name>
    <dbReference type="NCBI Taxonomy" id="158822"/>
    <lineage>
        <taxon>Bacteria</taxon>
        <taxon>Pseudomonadati</taxon>
        <taxon>Pseudomonadota</taxon>
        <taxon>Gammaproteobacteria</taxon>
        <taxon>Enterobacterales</taxon>
        <taxon>Enterobacteriaceae</taxon>
        <taxon>Cedecea</taxon>
    </lineage>
</organism>
<dbReference type="RefSeq" id="WP_038480634.1">
    <property type="nucleotide sequence ID" value="NZ_CP009451.1"/>
</dbReference>
<feature type="transmembrane region" description="Helical" evidence="7">
    <location>
        <begin position="211"/>
        <end position="235"/>
    </location>
</feature>
<gene>
    <name evidence="8" type="ORF">JT31_19055</name>
</gene>
<protein>
    <submittedName>
        <fullName evidence="8">Type III secretion protein</fullName>
    </submittedName>
</protein>
<keyword evidence="5 7" id="KW-1133">Transmembrane helix</keyword>
<evidence type="ECO:0000256" key="7">
    <source>
        <dbReference type="RuleBase" id="RU362072"/>
    </source>
</evidence>
<dbReference type="Proteomes" id="UP000029481">
    <property type="component" value="Chromosome"/>
</dbReference>
<proteinExistence type="inferred from homology"/>
<dbReference type="KEGG" id="cnt:JT31_19055"/>
<dbReference type="Pfam" id="PF01311">
    <property type="entry name" value="Bac_export_1"/>
    <property type="match status" value="1"/>
</dbReference>
<dbReference type="NCBIfam" id="TIGR01401">
    <property type="entry name" value="fliR_like_III"/>
    <property type="match status" value="1"/>
</dbReference>
<reference evidence="8 9" key="1">
    <citation type="submission" date="2014-09" db="EMBL/GenBank/DDBJ databases">
        <title>Cedecea neteri SSMD04 Genome Sequencing.</title>
        <authorList>
            <person name="Tan J.-Y."/>
        </authorList>
    </citation>
    <scope>NUCLEOTIDE SEQUENCE [LARGE SCALE GENOMIC DNA]</scope>
    <source>
        <strain evidence="8 9">SSMD04</strain>
    </source>
</reference>
<keyword evidence="6 7" id="KW-0472">Membrane</keyword>
<dbReference type="NCBIfam" id="NF011876">
    <property type="entry name" value="PRK15349.1"/>
    <property type="match status" value="1"/>
</dbReference>
<dbReference type="GO" id="GO:0006605">
    <property type="term" value="P:protein targeting"/>
    <property type="evidence" value="ECO:0007669"/>
    <property type="project" value="UniProtKB-UniRule"/>
</dbReference>
<comment type="subcellular location">
    <subcellularLocation>
        <location evidence="1 7">Cell membrane</location>
        <topology evidence="1 7">Multi-pass membrane protein</topology>
    </subcellularLocation>
</comment>
<feature type="transmembrane region" description="Helical" evidence="7">
    <location>
        <begin position="76"/>
        <end position="99"/>
    </location>
</feature>
<feature type="transmembrane region" description="Helical" evidence="7">
    <location>
        <begin position="6"/>
        <end position="26"/>
    </location>
</feature>
<evidence type="ECO:0000256" key="4">
    <source>
        <dbReference type="ARBA" id="ARBA00022692"/>
    </source>
</evidence>
<feature type="transmembrane region" description="Helical" evidence="7">
    <location>
        <begin position="120"/>
        <end position="144"/>
    </location>
</feature>
<dbReference type="AlphaFoldDB" id="A0A089Q811"/>
<dbReference type="EMBL" id="CP009451">
    <property type="protein sequence ID" value="AIR06634.1"/>
    <property type="molecule type" value="Genomic_DNA"/>
</dbReference>